<dbReference type="AlphaFoldDB" id="A0A0J6ZPL6"/>
<dbReference type="Gene3D" id="2.40.128.130">
    <property type="entry name" value="Autotransporter beta-domain"/>
    <property type="match status" value="1"/>
</dbReference>
<dbReference type="Proteomes" id="UP000036503">
    <property type="component" value="Unassembled WGS sequence"/>
</dbReference>
<comment type="caution">
    <text evidence="1">The sequence shown here is derived from an EMBL/GenBank/DDBJ whole genome shotgun (WGS) entry which is preliminary data.</text>
</comment>
<evidence type="ECO:0000313" key="1">
    <source>
        <dbReference type="EMBL" id="KMO86841.1"/>
    </source>
</evidence>
<organism evidence="1 2">
    <name type="scientific">Megasphaera cerevisiae DSM 20462</name>
    <dbReference type="NCBI Taxonomy" id="1122219"/>
    <lineage>
        <taxon>Bacteria</taxon>
        <taxon>Bacillati</taxon>
        <taxon>Bacillota</taxon>
        <taxon>Negativicutes</taxon>
        <taxon>Veillonellales</taxon>
        <taxon>Veillonellaceae</taxon>
        <taxon>Megasphaera</taxon>
    </lineage>
</organism>
<dbReference type="EMBL" id="LEKT01000014">
    <property type="protein sequence ID" value="KMO86841.1"/>
    <property type="molecule type" value="Genomic_DNA"/>
</dbReference>
<name>A0A0J6ZPL6_9FIRM</name>
<dbReference type="InParanoid" id="A0A0J6ZPL6"/>
<dbReference type="NCBIfam" id="TIGR01414">
    <property type="entry name" value="autotrans_barl"/>
    <property type="match status" value="1"/>
</dbReference>
<dbReference type="SUPFAM" id="SSF103515">
    <property type="entry name" value="Autotransporter"/>
    <property type="match status" value="1"/>
</dbReference>
<keyword evidence="2" id="KW-1185">Reference proteome</keyword>
<dbReference type="GO" id="GO:0019867">
    <property type="term" value="C:outer membrane"/>
    <property type="evidence" value="ECO:0007669"/>
    <property type="project" value="InterPro"/>
</dbReference>
<evidence type="ECO:0000313" key="2">
    <source>
        <dbReference type="Proteomes" id="UP000036503"/>
    </source>
</evidence>
<reference evidence="1 2" key="1">
    <citation type="submission" date="2015-06" db="EMBL/GenBank/DDBJ databases">
        <title>Draft genome sequence of beer spoilage bacterium Megasphaera cerevisiae type strain 20462.</title>
        <authorList>
            <person name="Kutumbaka K."/>
            <person name="Pasmowitz J."/>
            <person name="Mategko J."/>
            <person name="Reyes D."/>
            <person name="Friedrich A."/>
            <person name="Han S."/>
            <person name="Martens-Habbena W."/>
            <person name="Neal-McKinney J."/>
            <person name="Janagama H.K."/>
            <person name="Nadala C."/>
            <person name="Samadpour M."/>
        </authorList>
    </citation>
    <scope>NUCLEOTIDE SEQUENCE [LARGE SCALE GENOMIC DNA]</scope>
    <source>
        <strain evidence="1 2">DSM 20462</strain>
    </source>
</reference>
<dbReference type="InterPro" id="IPR006315">
    <property type="entry name" value="OM_autotransptr_brl_dom"/>
</dbReference>
<sequence>MNIIYKFNVGRDVNMHINIYAKLNLLYEFGGAAGIQMANNQRDMVSLDQNYGDTWIEYGISTDIRFSDGRCVYFDIAEGTGGGEFGQHWQWNAGVRWIF</sequence>
<gene>
    <name evidence="1" type="ORF">AB840_05845</name>
</gene>
<dbReference type="PATRIC" id="fig|1122219.3.peg.602"/>
<dbReference type="STRING" id="39029.BSR42_03640"/>
<dbReference type="InterPro" id="IPR036709">
    <property type="entry name" value="Autotransporte_beta_dom_sf"/>
</dbReference>
<evidence type="ECO:0008006" key="3">
    <source>
        <dbReference type="Google" id="ProtNLM"/>
    </source>
</evidence>
<proteinExistence type="predicted"/>
<accession>A0A0J6ZPL6</accession>
<protein>
    <recommendedName>
        <fullName evidence="3">Autotransporter domain-containing protein</fullName>
    </recommendedName>
</protein>